<dbReference type="Proteomes" id="UP000076021">
    <property type="component" value="Chromosome"/>
</dbReference>
<dbReference type="KEGG" id="rst:ATY39_08135"/>
<gene>
    <name evidence="1" type="ORF">ATY39_08135</name>
</gene>
<proteinExistence type="predicted"/>
<keyword evidence="2" id="KW-1185">Reference proteome</keyword>
<reference evidence="2" key="2">
    <citation type="submission" date="2016-03" db="EMBL/GenBank/DDBJ databases">
        <authorList>
            <person name="Ploux O."/>
        </authorList>
    </citation>
    <scope>NUCLEOTIDE SEQUENCE [LARGE SCALE GENOMIC DNA]</scope>
    <source>
        <strain evidence="2">PP9</strain>
    </source>
</reference>
<dbReference type="RefSeq" id="WP_066788355.1">
    <property type="nucleotide sequence ID" value="NZ_CP014806.1"/>
</dbReference>
<dbReference type="AlphaFoldDB" id="A0A143HD74"/>
<name>A0A143HD74_9BACL</name>
<evidence type="ECO:0000313" key="2">
    <source>
        <dbReference type="Proteomes" id="UP000076021"/>
    </source>
</evidence>
<sequence length="75" mass="8866">MDSKANTFLSKEEMEIYEYALRDEFKGMHIPSEKQDEYIEKILTADEEAIMHLRKKGAIAISREILQEDNIFNKK</sequence>
<organism evidence="1 2">
    <name type="scientific">Rummeliibacillus stabekisii</name>
    <dbReference type="NCBI Taxonomy" id="241244"/>
    <lineage>
        <taxon>Bacteria</taxon>
        <taxon>Bacillati</taxon>
        <taxon>Bacillota</taxon>
        <taxon>Bacilli</taxon>
        <taxon>Bacillales</taxon>
        <taxon>Caryophanaceae</taxon>
        <taxon>Rummeliibacillus</taxon>
    </lineage>
</organism>
<dbReference type="OrthoDB" id="2454992at2"/>
<reference evidence="1 2" key="1">
    <citation type="journal article" date="2016" name="Genome Announc.">
        <title>Whole-Genome Sequence of Rummeliibacillus stabekisii Strain PP9 Isolated from Antarctic Soil.</title>
        <authorList>
            <person name="da Mota F.F."/>
            <person name="Vollu R.E."/>
            <person name="Jurelevicius D."/>
            <person name="Seldin L."/>
        </authorList>
    </citation>
    <scope>NUCLEOTIDE SEQUENCE [LARGE SCALE GENOMIC DNA]</scope>
    <source>
        <strain evidence="1 2">PP9</strain>
    </source>
</reference>
<dbReference type="EMBL" id="CP014806">
    <property type="protein sequence ID" value="AMW99436.1"/>
    <property type="molecule type" value="Genomic_DNA"/>
</dbReference>
<evidence type="ECO:0000313" key="1">
    <source>
        <dbReference type="EMBL" id="AMW99436.1"/>
    </source>
</evidence>
<accession>A0A143HD74</accession>
<protein>
    <submittedName>
        <fullName evidence="1">Uncharacterized protein</fullName>
    </submittedName>
</protein>